<feature type="non-terminal residue" evidence="1">
    <location>
        <position position="1"/>
    </location>
</feature>
<gene>
    <name evidence="1" type="ORF">ILYODFUR_023758</name>
</gene>
<dbReference type="Proteomes" id="UP001482620">
    <property type="component" value="Unassembled WGS sequence"/>
</dbReference>
<sequence>DHSEGYFDADFGKLFEGKADNFLFKWETNIIPKLMKIASSEMCEDLSTSSFSGNTNDGMVCLKALQGLNTPPSTNCIRSRERLESLQCEISHFLPCGLRTLGVAKPVSHAPKREKGRTVSRRDLKFGTLVQLLKPRKNVSWGYAPTSFEAQGLFIKGRGEVGRHGHTFGSNFHIHHLICTKFNVIEPCPVPNRDLMTYLVGVA</sequence>
<evidence type="ECO:0000313" key="1">
    <source>
        <dbReference type="EMBL" id="MEQ2252629.1"/>
    </source>
</evidence>
<protein>
    <submittedName>
        <fullName evidence="1">Uncharacterized protein</fullName>
    </submittedName>
</protein>
<dbReference type="EMBL" id="JAHRIQ010095435">
    <property type="protein sequence ID" value="MEQ2252629.1"/>
    <property type="molecule type" value="Genomic_DNA"/>
</dbReference>
<comment type="caution">
    <text evidence="1">The sequence shown here is derived from an EMBL/GenBank/DDBJ whole genome shotgun (WGS) entry which is preliminary data.</text>
</comment>
<accession>A0ABV0V6K7</accession>
<name>A0ABV0V6K7_9TELE</name>
<evidence type="ECO:0000313" key="2">
    <source>
        <dbReference type="Proteomes" id="UP001482620"/>
    </source>
</evidence>
<proteinExistence type="predicted"/>
<keyword evidence="2" id="KW-1185">Reference proteome</keyword>
<organism evidence="1 2">
    <name type="scientific">Ilyodon furcidens</name>
    <name type="common">goldbreast splitfin</name>
    <dbReference type="NCBI Taxonomy" id="33524"/>
    <lineage>
        <taxon>Eukaryota</taxon>
        <taxon>Metazoa</taxon>
        <taxon>Chordata</taxon>
        <taxon>Craniata</taxon>
        <taxon>Vertebrata</taxon>
        <taxon>Euteleostomi</taxon>
        <taxon>Actinopterygii</taxon>
        <taxon>Neopterygii</taxon>
        <taxon>Teleostei</taxon>
        <taxon>Neoteleostei</taxon>
        <taxon>Acanthomorphata</taxon>
        <taxon>Ovalentaria</taxon>
        <taxon>Atherinomorphae</taxon>
        <taxon>Cyprinodontiformes</taxon>
        <taxon>Goodeidae</taxon>
        <taxon>Ilyodon</taxon>
    </lineage>
</organism>
<reference evidence="1 2" key="1">
    <citation type="submission" date="2021-06" db="EMBL/GenBank/DDBJ databases">
        <authorList>
            <person name="Palmer J.M."/>
        </authorList>
    </citation>
    <scope>NUCLEOTIDE SEQUENCE [LARGE SCALE GENOMIC DNA]</scope>
    <source>
        <strain evidence="2">if_2019</strain>
        <tissue evidence="1">Muscle</tissue>
    </source>
</reference>